<dbReference type="AlphaFoldDB" id="A0A3L8RRU5"/>
<dbReference type="PANTHER" id="PTHR33744:SF1">
    <property type="entry name" value="DNA-BINDING TRANSCRIPTIONAL ACTIVATOR ADER"/>
    <property type="match status" value="1"/>
</dbReference>
<sequence length="558" mass="57124">MNDRVPPTAPVPLSTLLRQPALGLRQVAGGRETDTPVYFVHTSEMEDPVPYLLGGELLLSAGVHCPEAAGAGTYWDRYVARTVQAGAAALGFGIAPVHETVPRALAEACDRHGLPLVEVPRQTTFTAVASAVWDAMAERRHHELRSLTEAQQSLATAAARPHPVPAVLRQLGQHLGAWTVLYGPAGPDAPDGAELAAAGPRPPREARKALGALAARLRSGPSSAAGRATGAAGEELLLTAYGLGGPAGPEDRLALGVCAPRRDGADGAIVGVAVVLLSLLTARRVVGAEAERTSALVRLMLGAEPARVAGLLSPLAGPPGTPGQPGHPGTPGQPGQSRTPGQPGTSAQSAQPGTPGQPGQPGTSLEPPEDGGLWTVVHGRRRGRGRDDGLLATAALAAGLGTPLVDLDGDALSALVPGEGEVRAQPGWTLGVGAPVPAADLTRGAADAARALRRAVAERVPLVRDGPARAGGVGSLVDPAEAGAHGRALLAPLEGAPALLETLRVWLSLHGSWDRTAVALEVHRNTVRQRIARAGALLDVDLGDADVRMELWFALKWA</sequence>
<dbReference type="EMBL" id="QYCY01000001">
    <property type="protein sequence ID" value="RLV82298.1"/>
    <property type="molecule type" value="Genomic_DNA"/>
</dbReference>
<comment type="caution">
    <text evidence="4">The sequence shown here is derived from an EMBL/GenBank/DDBJ whole genome shotgun (WGS) entry which is preliminary data.</text>
</comment>
<reference evidence="4 5" key="1">
    <citation type="journal article" date="2018" name="J. Biol. Chem.">
        <title>Discovery of the actinoplanic acid pathway in Streptomyces rapamycinicus reveals a genetically conserved synergism with rapamycin.</title>
        <authorList>
            <person name="Mrak P."/>
            <person name="Krastel P."/>
            <person name="Pivk Lukancic P."/>
            <person name="Tao J."/>
            <person name="Pistorius D."/>
            <person name="Moore C.M."/>
        </authorList>
    </citation>
    <scope>NUCLEOTIDE SEQUENCE [LARGE SCALE GENOMIC DNA]</scope>
    <source>
        <strain evidence="4 5">NRRL 5491</strain>
    </source>
</reference>
<protein>
    <recommendedName>
        <fullName evidence="6">PucR family transcriptional regulator</fullName>
    </recommendedName>
</protein>
<organism evidence="4 5">
    <name type="scientific">Streptomyces rapamycinicus (strain ATCC 29253 / DSM 41530 / NRRL 5491 / AYB-994)</name>
    <name type="common">Streptomyces hygroscopicus (strain ATCC 29253)</name>
    <dbReference type="NCBI Taxonomy" id="1343740"/>
    <lineage>
        <taxon>Bacteria</taxon>
        <taxon>Bacillati</taxon>
        <taxon>Actinomycetota</taxon>
        <taxon>Actinomycetes</taxon>
        <taxon>Kitasatosporales</taxon>
        <taxon>Streptomycetaceae</taxon>
        <taxon>Streptomyces</taxon>
        <taxon>Streptomyces violaceusniger group</taxon>
    </lineage>
</organism>
<feature type="domain" description="Purine catabolism PurC-like" evidence="2">
    <location>
        <begin position="16"/>
        <end position="135"/>
    </location>
</feature>
<feature type="domain" description="PucR C-terminal helix-turn-helix" evidence="3">
    <location>
        <begin position="499"/>
        <end position="556"/>
    </location>
</feature>
<evidence type="ECO:0000259" key="3">
    <source>
        <dbReference type="Pfam" id="PF13556"/>
    </source>
</evidence>
<dbReference type="Proteomes" id="UP000281594">
    <property type="component" value="Unassembled WGS sequence"/>
</dbReference>
<dbReference type="RefSeq" id="WP_121824899.1">
    <property type="nucleotide sequence ID" value="NZ_CP085193.1"/>
</dbReference>
<name>A0A3L8RRU5_STRRN</name>
<feature type="compositionally biased region" description="Polar residues" evidence="1">
    <location>
        <begin position="337"/>
        <end position="346"/>
    </location>
</feature>
<evidence type="ECO:0000313" key="5">
    <source>
        <dbReference type="Proteomes" id="UP000281594"/>
    </source>
</evidence>
<evidence type="ECO:0008006" key="6">
    <source>
        <dbReference type="Google" id="ProtNLM"/>
    </source>
</evidence>
<dbReference type="InterPro" id="IPR025736">
    <property type="entry name" value="PucR_C-HTH_dom"/>
</dbReference>
<evidence type="ECO:0000313" key="4">
    <source>
        <dbReference type="EMBL" id="RLV82298.1"/>
    </source>
</evidence>
<dbReference type="InterPro" id="IPR051448">
    <property type="entry name" value="CdaR-like_regulators"/>
</dbReference>
<gene>
    <name evidence="4" type="ORF">D3C57_127975</name>
</gene>
<accession>A0A3L8RRU5</accession>
<dbReference type="Pfam" id="PF13556">
    <property type="entry name" value="HTH_30"/>
    <property type="match status" value="1"/>
</dbReference>
<evidence type="ECO:0000259" key="2">
    <source>
        <dbReference type="Pfam" id="PF07905"/>
    </source>
</evidence>
<proteinExistence type="predicted"/>
<dbReference type="PANTHER" id="PTHR33744">
    <property type="entry name" value="CARBOHYDRATE DIACID REGULATOR"/>
    <property type="match status" value="1"/>
</dbReference>
<dbReference type="Gene3D" id="1.10.10.2840">
    <property type="entry name" value="PucR C-terminal helix-turn-helix domain"/>
    <property type="match status" value="1"/>
</dbReference>
<dbReference type="Pfam" id="PF07905">
    <property type="entry name" value="PucR"/>
    <property type="match status" value="1"/>
</dbReference>
<evidence type="ECO:0000256" key="1">
    <source>
        <dbReference type="SAM" id="MobiDB-lite"/>
    </source>
</evidence>
<dbReference type="InterPro" id="IPR042070">
    <property type="entry name" value="PucR_C-HTH_sf"/>
</dbReference>
<feature type="region of interest" description="Disordered" evidence="1">
    <location>
        <begin position="311"/>
        <end position="373"/>
    </location>
</feature>
<dbReference type="InterPro" id="IPR012914">
    <property type="entry name" value="PucR_dom"/>
</dbReference>